<keyword evidence="3" id="KW-1003">Cell membrane</keyword>
<keyword evidence="10" id="KW-0675">Receptor</keyword>
<feature type="transmembrane region" description="Helical" evidence="12">
    <location>
        <begin position="702"/>
        <end position="724"/>
    </location>
</feature>
<reference evidence="14" key="1">
    <citation type="journal article" date="2021" name="Front. Plant Sci.">
        <title>Chromosome-Scale Genome Assembly for Chinese Sour Jujube and Insights Into Its Genome Evolution and Domestication Signature.</title>
        <authorList>
            <person name="Shen L.-Y."/>
            <person name="Luo H."/>
            <person name="Wang X.-L."/>
            <person name="Wang X.-M."/>
            <person name="Qiu X.-J."/>
            <person name="Liu H."/>
            <person name="Zhou S.-S."/>
            <person name="Jia K.-H."/>
            <person name="Nie S."/>
            <person name="Bao Y.-T."/>
            <person name="Zhang R.-G."/>
            <person name="Yun Q.-Z."/>
            <person name="Chai Y.-H."/>
            <person name="Lu J.-Y."/>
            <person name="Li Y."/>
            <person name="Zhao S.-W."/>
            <person name="Mao J.-F."/>
            <person name="Jia S.-G."/>
            <person name="Mao Y.-M."/>
        </authorList>
    </citation>
    <scope>NUCLEOTIDE SEQUENCE</scope>
    <source>
        <strain evidence="14">AT0</strain>
        <tissue evidence="14">Leaf</tissue>
    </source>
</reference>
<dbReference type="Pfam" id="PF23598">
    <property type="entry name" value="LRR_14"/>
    <property type="match status" value="1"/>
</dbReference>
<evidence type="ECO:0000256" key="1">
    <source>
        <dbReference type="ARBA" id="ARBA00004251"/>
    </source>
</evidence>
<comment type="caution">
    <text evidence="14">The sequence shown here is derived from an EMBL/GenBank/DDBJ whole genome shotgun (WGS) entry which is preliminary data.</text>
</comment>
<evidence type="ECO:0000256" key="7">
    <source>
        <dbReference type="ARBA" id="ARBA00022737"/>
    </source>
</evidence>
<keyword evidence="11" id="KW-0325">Glycoprotein</keyword>
<dbReference type="InterPro" id="IPR003591">
    <property type="entry name" value="Leu-rich_rpt_typical-subtyp"/>
</dbReference>
<evidence type="ECO:0000256" key="4">
    <source>
        <dbReference type="ARBA" id="ARBA00022614"/>
    </source>
</evidence>
<dbReference type="SUPFAM" id="SSF52058">
    <property type="entry name" value="L domain-like"/>
    <property type="match status" value="3"/>
</dbReference>
<dbReference type="Gene3D" id="3.80.10.10">
    <property type="entry name" value="Ribonuclease Inhibitor"/>
    <property type="match status" value="3"/>
</dbReference>
<evidence type="ECO:0000256" key="10">
    <source>
        <dbReference type="ARBA" id="ARBA00023170"/>
    </source>
</evidence>
<evidence type="ECO:0000256" key="8">
    <source>
        <dbReference type="ARBA" id="ARBA00022989"/>
    </source>
</evidence>
<comment type="similarity">
    <text evidence="2">Belongs to the RLP family.</text>
</comment>
<feature type="domain" description="Disease resistance R13L4/SHOC-2-like LRR" evidence="13">
    <location>
        <begin position="74"/>
        <end position="249"/>
    </location>
</feature>
<accession>A0A978UHM8</accession>
<keyword evidence="6" id="KW-0732">Signal</keyword>
<evidence type="ECO:0000313" key="14">
    <source>
        <dbReference type="EMBL" id="KAH7514309.1"/>
    </source>
</evidence>
<evidence type="ECO:0000313" key="15">
    <source>
        <dbReference type="Proteomes" id="UP000813462"/>
    </source>
</evidence>
<keyword evidence="7" id="KW-0677">Repeat</keyword>
<dbReference type="GO" id="GO:0005886">
    <property type="term" value="C:plasma membrane"/>
    <property type="evidence" value="ECO:0007669"/>
    <property type="project" value="UniProtKB-SubCell"/>
</dbReference>
<dbReference type="Pfam" id="PF00560">
    <property type="entry name" value="LRR_1"/>
    <property type="match status" value="5"/>
</dbReference>
<keyword evidence="5 12" id="KW-0812">Transmembrane</keyword>
<dbReference type="PRINTS" id="PR00019">
    <property type="entry name" value="LEURICHRPT"/>
</dbReference>
<keyword evidence="9 12" id="KW-0472">Membrane</keyword>
<sequence>MNSLVYLDLSSNTFIGPFPNSAYCWNLTSLKGLNAADNSMDSSLSIWISGLSSSLESLDLGGNALQGPLPCSNQNLTALRYLDLSGCELNSTAAISIGFLYDLVGLEYLYLRDSNLEGVISSAIQNLTSLVHLELSSNSLIGEMPTCMGNLASLVYLDLSSNSLEGEIPSFLGNLTSIVHLDLSFNSLKAKIPTALGNLKSIVKLDLSTLGNLKSIVKLDLSSNSIQGEIPTSLGNLCNLSDLSLGGNKFGGKVSNAFDSLLSAGCLSNSLTSLDLSENLFFGQLTDQIAEFKNVVRLSLGDNMISGPLPESLGKLTEIPDILHIDSPYSMVYMSSNMLSGPLPRITSGLVELDLSNNSLSGDISHFLCHPLATPNNLSILHLGRNHFSGNIPDCWMHWPELEVINLDDNNLTGKIPSSVESLQSLLSLHLRNNSLSGEITPSLQNCKQLSVLDVGLNEFSGSIPTWMGTRLNLTVLILRSNKLNGQIPFELCSLTALQIMDVADNNLSGTIPRCFDKLKAMTTEQVMKEAISYSNFGGYFFEEVMVVIKGREDQYDIILPLVNGLDLSSNKLTGEIPQQLTALQGLISLNLSENFLEGRIPDSIGNMKSLESLDFSRNQLSGVIPPSLSSLTFLSYLNLSYNNLSGKIPLSTQIQSFDASSFIGNALCGPPLYNICDEDQSKPTINNEEQKADDGGEADRWFHLGIGTGFAVGFFGVVAPLLISTDWRHAYFGFFGYFWYKILYKYNCLWP</sequence>
<dbReference type="PANTHER" id="PTHR48052">
    <property type="entry name" value="UNNAMED PRODUCT"/>
    <property type="match status" value="1"/>
</dbReference>
<comment type="subcellular location">
    <subcellularLocation>
        <location evidence="1">Cell membrane</location>
        <topology evidence="1">Single-pass type I membrane protein</topology>
    </subcellularLocation>
</comment>
<dbReference type="Pfam" id="PF13855">
    <property type="entry name" value="LRR_8"/>
    <property type="match status" value="2"/>
</dbReference>
<evidence type="ECO:0000256" key="2">
    <source>
        <dbReference type="ARBA" id="ARBA00009592"/>
    </source>
</evidence>
<proteinExistence type="inferred from homology"/>
<evidence type="ECO:0000256" key="12">
    <source>
        <dbReference type="SAM" id="Phobius"/>
    </source>
</evidence>
<gene>
    <name evidence="14" type="ORF">FEM48_Zijuj11G0075300</name>
</gene>
<dbReference type="InterPro" id="IPR055414">
    <property type="entry name" value="LRR_R13L4/SHOC2-like"/>
</dbReference>
<dbReference type="InterPro" id="IPR032675">
    <property type="entry name" value="LRR_dom_sf"/>
</dbReference>
<dbReference type="SMART" id="SM00369">
    <property type="entry name" value="LRR_TYP"/>
    <property type="match status" value="8"/>
</dbReference>
<evidence type="ECO:0000256" key="6">
    <source>
        <dbReference type="ARBA" id="ARBA00022729"/>
    </source>
</evidence>
<evidence type="ECO:0000256" key="3">
    <source>
        <dbReference type="ARBA" id="ARBA00022475"/>
    </source>
</evidence>
<protein>
    <recommendedName>
        <fullName evidence="13">Disease resistance R13L4/SHOC-2-like LRR domain-containing protein</fullName>
    </recommendedName>
</protein>
<evidence type="ECO:0000256" key="9">
    <source>
        <dbReference type="ARBA" id="ARBA00023136"/>
    </source>
</evidence>
<dbReference type="SMART" id="SM00365">
    <property type="entry name" value="LRR_SD22"/>
    <property type="match status" value="6"/>
</dbReference>
<dbReference type="FunFam" id="3.80.10.10:FF:000111">
    <property type="entry name" value="LRR receptor-like serine/threonine-protein kinase ERECTA"/>
    <property type="match status" value="1"/>
</dbReference>
<dbReference type="InterPro" id="IPR001611">
    <property type="entry name" value="Leu-rich_rpt"/>
</dbReference>
<dbReference type="FunFam" id="3.80.10.10:FF:000095">
    <property type="entry name" value="LRR receptor-like serine/threonine-protein kinase GSO1"/>
    <property type="match status" value="2"/>
</dbReference>
<dbReference type="AlphaFoldDB" id="A0A978UHM8"/>
<keyword evidence="8 12" id="KW-1133">Transmembrane helix</keyword>
<organism evidence="14 15">
    <name type="scientific">Ziziphus jujuba var. spinosa</name>
    <dbReference type="NCBI Taxonomy" id="714518"/>
    <lineage>
        <taxon>Eukaryota</taxon>
        <taxon>Viridiplantae</taxon>
        <taxon>Streptophyta</taxon>
        <taxon>Embryophyta</taxon>
        <taxon>Tracheophyta</taxon>
        <taxon>Spermatophyta</taxon>
        <taxon>Magnoliopsida</taxon>
        <taxon>eudicotyledons</taxon>
        <taxon>Gunneridae</taxon>
        <taxon>Pentapetalae</taxon>
        <taxon>rosids</taxon>
        <taxon>fabids</taxon>
        <taxon>Rosales</taxon>
        <taxon>Rhamnaceae</taxon>
        <taxon>Paliureae</taxon>
        <taxon>Ziziphus</taxon>
    </lineage>
</organism>
<keyword evidence="4" id="KW-0433">Leucine-rich repeat</keyword>
<evidence type="ECO:0000256" key="5">
    <source>
        <dbReference type="ARBA" id="ARBA00022692"/>
    </source>
</evidence>
<evidence type="ECO:0000259" key="13">
    <source>
        <dbReference type="Pfam" id="PF23598"/>
    </source>
</evidence>
<name>A0A978UHM8_ZIZJJ</name>
<dbReference type="PANTHER" id="PTHR48052:SF8">
    <property type="entry name" value="LRR RECEPTOR-LIKE SERINE_THREONINE-PROTEIN KINASE FLS2"/>
    <property type="match status" value="1"/>
</dbReference>
<dbReference type="Proteomes" id="UP000813462">
    <property type="component" value="Unassembled WGS sequence"/>
</dbReference>
<evidence type="ECO:0000256" key="11">
    <source>
        <dbReference type="ARBA" id="ARBA00023180"/>
    </source>
</evidence>
<dbReference type="EMBL" id="JAEACU010000011">
    <property type="protein sequence ID" value="KAH7514309.1"/>
    <property type="molecule type" value="Genomic_DNA"/>
</dbReference>